<dbReference type="InterPro" id="IPR002925">
    <property type="entry name" value="Dienelactn_hydro"/>
</dbReference>
<reference evidence="3 4" key="1">
    <citation type="journal article" date="2018" name="IMA Fungus">
        <title>IMA Genome-F 9: Draft genome sequence of Annulohypoxylon stygium, Aspergillus mulundensis, Berkeleyomyces basicola (syn. Thielaviopsis basicola), Ceratocystis smalleyi, two Cercospora beticola strains, Coleophoma cylindrospora, Fusarium fracticaudum, Phialophora cf. hyalina, and Morchella septimelata.</title>
        <authorList>
            <person name="Wingfield B.D."/>
            <person name="Bills G.F."/>
            <person name="Dong Y."/>
            <person name="Huang W."/>
            <person name="Nel W.J."/>
            <person name="Swalarsk-Parry B.S."/>
            <person name="Vaghefi N."/>
            <person name="Wilken P.M."/>
            <person name="An Z."/>
            <person name="de Beer Z.W."/>
            <person name="De Vos L."/>
            <person name="Chen L."/>
            <person name="Duong T.A."/>
            <person name="Gao Y."/>
            <person name="Hammerbacher A."/>
            <person name="Kikkert J.R."/>
            <person name="Li Y."/>
            <person name="Li H."/>
            <person name="Li K."/>
            <person name="Li Q."/>
            <person name="Liu X."/>
            <person name="Ma X."/>
            <person name="Naidoo K."/>
            <person name="Pethybridge S.J."/>
            <person name="Sun J."/>
            <person name="Steenkamp E.T."/>
            <person name="van der Nest M.A."/>
            <person name="van Wyk S."/>
            <person name="Wingfield M.J."/>
            <person name="Xiong C."/>
            <person name="Yue Q."/>
            <person name="Zhang X."/>
        </authorList>
    </citation>
    <scope>NUCLEOTIDE SEQUENCE [LARGE SCALE GENOMIC DNA]</scope>
    <source>
        <strain evidence="3 4">BP6252</strain>
    </source>
</reference>
<dbReference type="STRING" id="1849047.A0A3D8QKU0"/>
<gene>
    <name evidence="3" type="ORF">BP6252_11868</name>
</gene>
<dbReference type="InterPro" id="IPR029058">
    <property type="entry name" value="AB_hydrolase_fold"/>
</dbReference>
<dbReference type="Gene3D" id="1.10.10.800">
    <property type="match status" value="1"/>
</dbReference>
<accession>A0A3D8QKU0</accession>
<proteinExistence type="inferred from homology"/>
<dbReference type="SUPFAM" id="SSF53474">
    <property type="entry name" value="alpha/beta-Hydrolases"/>
    <property type="match status" value="1"/>
</dbReference>
<evidence type="ECO:0000259" key="2">
    <source>
        <dbReference type="Pfam" id="PF01738"/>
    </source>
</evidence>
<dbReference type="Proteomes" id="UP000256645">
    <property type="component" value="Unassembled WGS sequence"/>
</dbReference>
<dbReference type="PANTHER" id="PTHR47751:SF1">
    <property type="entry name" value="SUPERFAMILY HYDROLASE, PUTATIVE (AFU_ORTHOLOGUE AFUA_2G16580)-RELATED"/>
    <property type="match status" value="1"/>
</dbReference>
<dbReference type="AlphaFoldDB" id="A0A3D8QKU0"/>
<comment type="similarity">
    <text evidence="1">Belongs to the polyketide transferase af380 family.</text>
</comment>
<keyword evidence="4" id="KW-1185">Reference proteome</keyword>
<dbReference type="EMBL" id="PDLM01000014">
    <property type="protein sequence ID" value="RDW62435.1"/>
    <property type="molecule type" value="Genomic_DNA"/>
</dbReference>
<feature type="domain" description="Dienelactone hydrolase" evidence="2">
    <location>
        <begin position="27"/>
        <end position="140"/>
    </location>
</feature>
<dbReference type="Gene3D" id="3.40.50.1820">
    <property type="entry name" value="alpha/beta hydrolase"/>
    <property type="match status" value="1"/>
</dbReference>
<organism evidence="3 4">
    <name type="scientific">Coleophoma cylindrospora</name>
    <dbReference type="NCBI Taxonomy" id="1849047"/>
    <lineage>
        <taxon>Eukaryota</taxon>
        <taxon>Fungi</taxon>
        <taxon>Dikarya</taxon>
        <taxon>Ascomycota</taxon>
        <taxon>Pezizomycotina</taxon>
        <taxon>Leotiomycetes</taxon>
        <taxon>Helotiales</taxon>
        <taxon>Dermateaceae</taxon>
        <taxon>Coleophoma</taxon>
    </lineage>
</organism>
<sequence length="308" mass="33313">MATIRKVNFPSSGINIVGDLYIPPSSAPDRKKAAVVVGHPWTGVKEQTAGLYAKKLAENGFLAIAFDAAYQGESGGEPRYLENPFQRAEDVRAAVTFLATLDKEVDPTRIGALGICSSGGYVPFAAQTDLRIKAVATVSGACAGRVTREGVLPKGPTSPEAFRGALEQANKCRIDEANGSEPHITAMLPKEPPIELPEGAPEAYREAIDYYRTDRARHPRAPSVYATRSTDLLANYDSYAFNYLIAPRPLLMIFGGNADTAYFSKDAIAKALEPKELFEIAGKTHTGLYDDLAESLPKLVEFFVKNIV</sequence>
<dbReference type="InterPro" id="IPR051411">
    <property type="entry name" value="Polyketide_trans_af380"/>
</dbReference>
<dbReference type="Pfam" id="PF01738">
    <property type="entry name" value="DLH"/>
    <property type="match status" value="1"/>
</dbReference>
<evidence type="ECO:0000313" key="4">
    <source>
        <dbReference type="Proteomes" id="UP000256645"/>
    </source>
</evidence>
<protein>
    <recommendedName>
        <fullName evidence="2">Dienelactone hydrolase domain-containing protein</fullName>
    </recommendedName>
</protein>
<dbReference type="GO" id="GO:0016787">
    <property type="term" value="F:hydrolase activity"/>
    <property type="evidence" value="ECO:0007669"/>
    <property type="project" value="InterPro"/>
</dbReference>
<dbReference type="PANTHER" id="PTHR47751">
    <property type="entry name" value="SUPERFAMILY HYDROLASE, PUTATIVE (AFU_ORTHOLOGUE AFUA_2G16580)-RELATED"/>
    <property type="match status" value="1"/>
</dbReference>
<dbReference type="OrthoDB" id="2498029at2759"/>
<evidence type="ECO:0000313" key="3">
    <source>
        <dbReference type="EMBL" id="RDW62435.1"/>
    </source>
</evidence>
<name>A0A3D8QKU0_9HELO</name>
<evidence type="ECO:0000256" key="1">
    <source>
        <dbReference type="ARBA" id="ARBA00029464"/>
    </source>
</evidence>
<comment type="caution">
    <text evidence="3">The sequence shown here is derived from an EMBL/GenBank/DDBJ whole genome shotgun (WGS) entry which is preliminary data.</text>
</comment>